<gene>
    <name evidence="3" type="ORF">FHL15_009665</name>
</gene>
<reference evidence="4" key="1">
    <citation type="submission" date="2019-06" db="EMBL/GenBank/DDBJ databases">
        <title>Draft genome sequence of the griseofulvin-producing fungus Xylaria cubensis strain G536.</title>
        <authorList>
            <person name="Mead M.E."/>
            <person name="Raja H.A."/>
            <person name="Steenwyk J.L."/>
            <person name="Knowles S.L."/>
            <person name="Oberlies N.H."/>
            <person name="Rokas A."/>
        </authorList>
    </citation>
    <scope>NUCLEOTIDE SEQUENCE [LARGE SCALE GENOMIC DNA]</scope>
    <source>
        <strain evidence="4">G536</strain>
    </source>
</reference>
<keyword evidence="2" id="KW-0472">Membrane</keyword>
<protein>
    <submittedName>
        <fullName evidence="3">Uncharacterized protein</fullName>
    </submittedName>
</protein>
<organism evidence="3 4">
    <name type="scientific">Xylaria flabelliformis</name>
    <dbReference type="NCBI Taxonomy" id="2512241"/>
    <lineage>
        <taxon>Eukaryota</taxon>
        <taxon>Fungi</taxon>
        <taxon>Dikarya</taxon>
        <taxon>Ascomycota</taxon>
        <taxon>Pezizomycotina</taxon>
        <taxon>Sordariomycetes</taxon>
        <taxon>Xylariomycetidae</taxon>
        <taxon>Xylariales</taxon>
        <taxon>Xylariaceae</taxon>
        <taxon>Xylaria</taxon>
    </lineage>
</organism>
<accession>A0A553HNJ0</accession>
<dbReference type="OrthoDB" id="4766965at2759"/>
<proteinExistence type="predicted"/>
<feature type="region of interest" description="Disordered" evidence="1">
    <location>
        <begin position="73"/>
        <end position="159"/>
    </location>
</feature>
<feature type="transmembrane region" description="Helical" evidence="2">
    <location>
        <begin position="44"/>
        <end position="67"/>
    </location>
</feature>
<feature type="compositionally biased region" description="Polar residues" evidence="1">
    <location>
        <begin position="1"/>
        <end position="14"/>
    </location>
</feature>
<keyword evidence="2" id="KW-0812">Transmembrane</keyword>
<name>A0A553HNJ0_9PEZI</name>
<evidence type="ECO:0000256" key="2">
    <source>
        <dbReference type="SAM" id="Phobius"/>
    </source>
</evidence>
<evidence type="ECO:0000256" key="1">
    <source>
        <dbReference type="SAM" id="MobiDB-lite"/>
    </source>
</evidence>
<evidence type="ECO:0000313" key="4">
    <source>
        <dbReference type="Proteomes" id="UP000319160"/>
    </source>
</evidence>
<dbReference type="AlphaFoldDB" id="A0A553HNJ0"/>
<feature type="compositionally biased region" description="Basic and acidic residues" evidence="1">
    <location>
        <begin position="149"/>
        <end position="159"/>
    </location>
</feature>
<keyword evidence="2" id="KW-1133">Transmembrane helix</keyword>
<keyword evidence="4" id="KW-1185">Reference proteome</keyword>
<dbReference type="EMBL" id="VFLP01000067">
    <property type="protein sequence ID" value="TRX89496.1"/>
    <property type="molecule type" value="Genomic_DNA"/>
</dbReference>
<dbReference type="Proteomes" id="UP000319160">
    <property type="component" value="Unassembled WGS sequence"/>
</dbReference>
<evidence type="ECO:0000313" key="3">
    <source>
        <dbReference type="EMBL" id="TRX89496.1"/>
    </source>
</evidence>
<feature type="region of interest" description="Disordered" evidence="1">
    <location>
        <begin position="1"/>
        <end position="23"/>
    </location>
</feature>
<sequence>MAGISSSTTHTSLDGPSHSEAGPVSISTVISHYRMRGHHPISTWRIGLISSSIMAGLAVLVMIIEAAKYYIRRRRRREEERNLTGLELHNMRQRPVAPRHDHDDGTTPPPAYSGPPRRTRHGSSVAEPESTSPPPRTDPQRPTAGVNGREVDDSEPAHK</sequence>
<comment type="caution">
    <text evidence="3">The sequence shown here is derived from an EMBL/GenBank/DDBJ whole genome shotgun (WGS) entry which is preliminary data.</text>
</comment>